<name>A0AAN7CXY0_9PEZI</name>
<accession>A0AAN7CXY0</accession>
<feature type="compositionally biased region" description="Polar residues" evidence="1">
    <location>
        <begin position="116"/>
        <end position="128"/>
    </location>
</feature>
<sequence>MQQGMRVTSVPPDYQSMSAARKERDAALAKGTSIPSTPTKSRIASLTPIPIPGVSKPRKITPSKPWTVKDPFYDPARSKGTPAAKSFASSPQVSITGTDASQRVLDSQPEVLKRPFNSTRLSGVGTPTTPQPLKGILKTPDCENSNQSGGQSKSSKKRNKKNKKHGTPSVSWSGDIKDGQA</sequence>
<gene>
    <name evidence="2" type="ORF">C7999DRAFT_29467</name>
</gene>
<feature type="compositionally biased region" description="Polar residues" evidence="1">
    <location>
        <begin position="87"/>
        <end position="105"/>
    </location>
</feature>
<organism evidence="2 3">
    <name type="scientific">Corynascus novoguineensis</name>
    <dbReference type="NCBI Taxonomy" id="1126955"/>
    <lineage>
        <taxon>Eukaryota</taxon>
        <taxon>Fungi</taxon>
        <taxon>Dikarya</taxon>
        <taxon>Ascomycota</taxon>
        <taxon>Pezizomycotina</taxon>
        <taxon>Sordariomycetes</taxon>
        <taxon>Sordariomycetidae</taxon>
        <taxon>Sordariales</taxon>
        <taxon>Chaetomiaceae</taxon>
        <taxon>Corynascus</taxon>
    </lineage>
</organism>
<evidence type="ECO:0000256" key="1">
    <source>
        <dbReference type="SAM" id="MobiDB-lite"/>
    </source>
</evidence>
<dbReference type="AlphaFoldDB" id="A0AAN7CXY0"/>
<keyword evidence="3" id="KW-1185">Reference proteome</keyword>
<feature type="compositionally biased region" description="Basic residues" evidence="1">
    <location>
        <begin position="154"/>
        <end position="166"/>
    </location>
</feature>
<dbReference type="Proteomes" id="UP001303647">
    <property type="component" value="Unassembled WGS sequence"/>
</dbReference>
<feature type="compositionally biased region" description="Polar residues" evidence="1">
    <location>
        <begin position="33"/>
        <end position="44"/>
    </location>
</feature>
<comment type="caution">
    <text evidence="2">The sequence shown here is derived from an EMBL/GenBank/DDBJ whole genome shotgun (WGS) entry which is preliminary data.</text>
</comment>
<reference evidence="2" key="2">
    <citation type="submission" date="2023-05" db="EMBL/GenBank/DDBJ databases">
        <authorList>
            <consortium name="Lawrence Berkeley National Laboratory"/>
            <person name="Steindorff A."/>
            <person name="Hensen N."/>
            <person name="Bonometti L."/>
            <person name="Westerberg I."/>
            <person name="Brannstrom I.O."/>
            <person name="Guillou S."/>
            <person name="Cros-Aarteil S."/>
            <person name="Calhoun S."/>
            <person name="Haridas S."/>
            <person name="Kuo A."/>
            <person name="Mondo S."/>
            <person name="Pangilinan J."/>
            <person name="Riley R."/>
            <person name="Labutti K."/>
            <person name="Andreopoulos B."/>
            <person name="Lipzen A."/>
            <person name="Chen C."/>
            <person name="Yanf M."/>
            <person name="Daum C."/>
            <person name="Ng V."/>
            <person name="Clum A."/>
            <person name="Ohm R."/>
            <person name="Martin F."/>
            <person name="Silar P."/>
            <person name="Natvig D."/>
            <person name="Lalanne C."/>
            <person name="Gautier V."/>
            <person name="Ament-Velasquez S.L."/>
            <person name="Kruys A."/>
            <person name="Hutchinson M.I."/>
            <person name="Powell A.J."/>
            <person name="Barry K."/>
            <person name="Miller A.N."/>
            <person name="Grigoriev I.V."/>
            <person name="Debuchy R."/>
            <person name="Gladieux P."/>
            <person name="Thoren M.H."/>
            <person name="Johannesson H."/>
        </authorList>
    </citation>
    <scope>NUCLEOTIDE SEQUENCE</scope>
    <source>
        <strain evidence="2">CBS 359.72</strain>
    </source>
</reference>
<protein>
    <submittedName>
        <fullName evidence="2">Uncharacterized protein</fullName>
    </submittedName>
</protein>
<evidence type="ECO:0000313" key="3">
    <source>
        <dbReference type="Proteomes" id="UP001303647"/>
    </source>
</evidence>
<feature type="compositionally biased region" description="Low complexity" evidence="1">
    <location>
        <begin position="144"/>
        <end position="153"/>
    </location>
</feature>
<proteinExistence type="predicted"/>
<dbReference type="EMBL" id="MU857617">
    <property type="protein sequence ID" value="KAK4250000.1"/>
    <property type="molecule type" value="Genomic_DNA"/>
</dbReference>
<evidence type="ECO:0000313" key="2">
    <source>
        <dbReference type="EMBL" id="KAK4250000.1"/>
    </source>
</evidence>
<reference evidence="2" key="1">
    <citation type="journal article" date="2023" name="Mol. Phylogenet. Evol.">
        <title>Genome-scale phylogeny and comparative genomics of the fungal order Sordariales.</title>
        <authorList>
            <person name="Hensen N."/>
            <person name="Bonometti L."/>
            <person name="Westerberg I."/>
            <person name="Brannstrom I.O."/>
            <person name="Guillou S."/>
            <person name="Cros-Aarteil S."/>
            <person name="Calhoun S."/>
            <person name="Haridas S."/>
            <person name="Kuo A."/>
            <person name="Mondo S."/>
            <person name="Pangilinan J."/>
            <person name="Riley R."/>
            <person name="LaButti K."/>
            <person name="Andreopoulos B."/>
            <person name="Lipzen A."/>
            <person name="Chen C."/>
            <person name="Yan M."/>
            <person name="Daum C."/>
            <person name="Ng V."/>
            <person name="Clum A."/>
            <person name="Steindorff A."/>
            <person name="Ohm R.A."/>
            <person name="Martin F."/>
            <person name="Silar P."/>
            <person name="Natvig D.O."/>
            <person name="Lalanne C."/>
            <person name="Gautier V."/>
            <person name="Ament-Velasquez S.L."/>
            <person name="Kruys A."/>
            <person name="Hutchinson M.I."/>
            <person name="Powell A.J."/>
            <person name="Barry K."/>
            <person name="Miller A.N."/>
            <person name="Grigoriev I.V."/>
            <person name="Debuchy R."/>
            <person name="Gladieux P."/>
            <person name="Hiltunen Thoren M."/>
            <person name="Johannesson H."/>
        </authorList>
    </citation>
    <scope>NUCLEOTIDE SEQUENCE</scope>
    <source>
        <strain evidence="2">CBS 359.72</strain>
    </source>
</reference>
<feature type="region of interest" description="Disordered" evidence="1">
    <location>
        <begin position="1"/>
        <end position="181"/>
    </location>
</feature>